<feature type="compositionally biased region" description="Pro residues" evidence="1">
    <location>
        <begin position="1"/>
        <end position="12"/>
    </location>
</feature>
<keyword evidence="3" id="KW-1185">Reference proteome</keyword>
<reference evidence="2 3" key="1">
    <citation type="submission" date="2018-10" db="EMBL/GenBank/DDBJ databases">
        <authorList>
            <consortium name="Pathogen Informatics"/>
        </authorList>
    </citation>
    <scope>NUCLEOTIDE SEQUENCE [LARGE SCALE GENOMIC DNA]</scope>
</reference>
<proteinExistence type="predicted"/>
<dbReference type="Proteomes" id="UP000267029">
    <property type="component" value="Unassembled WGS sequence"/>
</dbReference>
<dbReference type="EMBL" id="UXSR01005227">
    <property type="protein sequence ID" value="VDD79994.1"/>
    <property type="molecule type" value="Genomic_DNA"/>
</dbReference>
<organism evidence="2 3">
    <name type="scientific">Mesocestoides corti</name>
    <name type="common">Flatworm</name>
    <dbReference type="NCBI Taxonomy" id="53468"/>
    <lineage>
        <taxon>Eukaryota</taxon>
        <taxon>Metazoa</taxon>
        <taxon>Spiralia</taxon>
        <taxon>Lophotrochozoa</taxon>
        <taxon>Platyhelminthes</taxon>
        <taxon>Cestoda</taxon>
        <taxon>Eucestoda</taxon>
        <taxon>Cyclophyllidea</taxon>
        <taxon>Mesocestoididae</taxon>
        <taxon>Mesocestoides</taxon>
    </lineage>
</organism>
<protein>
    <submittedName>
        <fullName evidence="2">Uncharacterized protein</fullName>
    </submittedName>
</protein>
<evidence type="ECO:0000313" key="3">
    <source>
        <dbReference type="Proteomes" id="UP000267029"/>
    </source>
</evidence>
<feature type="region of interest" description="Disordered" evidence="1">
    <location>
        <begin position="1"/>
        <end position="21"/>
    </location>
</feature>
<dbReference type="AlphaFoldDB" id="A0A0R3UFS6"/>
<name>A0A0R3UFS6_MESCO</name>
<accession>A0A0R3UFS6</accession>
<gene>
    <name evidence="2" type="ORF">MCOS_LOCUS5997</name>
</gene>
<evidence type="ECO:0000256" key="1">
    <source>
        <dbReference type="SAM" id="MobiDB-lite"/>
    </source>
</evidence>
<evidence type="ECO:0000313" key="2">
    <source>
        <dbReference type="EMBL" id="VDD79994.1"/>
    </source>
</evidence>
<sequence length="66" mass="7243">MRPRPPATPPGRPRVTSSDGASWACVGGARDLMHGRLYCASRLVRQLGPHDVWPQLDFESMVGTLK</sequence>